<dbReference type="EMBL" id="LAYC01000001">
    <property type="protein sequence ID" value="KYK61272.1"/>
    <property type="molecule type" value="Genomic_DNA"/>
</dbReference>
<dbReference type="PANTHER" id="PTHR36182">
    <property type="entry name" value="PROTEIN, PUTATIVE (AFU_ORTHOLOGUE AFUA_6G10930)-RELATED"/>
    <property type="match status" value="1"/>
</dbReference>
<feature type="compositionally biased region" description="Pro residues" evidence="1">
    <location>
        <begin position="292"/>
        <end position="304"/>
    </location>
</feature>
<dbReference type="InParanoid" id="A0A151GW65"/>
<dbReference type="AlphaFoldDB" id="A0A151GW65"/>
<dbReference type="STRING" id="98403.A0A151GW65"/>
<feature type="compositionally biased region" description="Gly residues" evidence="1">
    <location>
        <begin position="223"/>
        <end position="235"/>
    </location>
</feature>
<comment type="caution">
    <text evidence="3">The sequence shown here is derived from an EMBL/GenBank/DDBJ whole genome shotgun (WGS) entry which is preliminary data.</text>
</comment>
<keyword evidence="2" id="KW-0732">Signal</keyword>
<feature type="compositionally biased region" description="Pro residues" evidence="1">
    <location>
        <begin position="241"/>
        <end position="253"/>
    </location>
</feature>
<accession>A0A151GW65</accession>
<dbReference type="RefSeq" id="XP_040660624.1">
    <property type="nucleotide sequence ID" value="XM_040799741.1"/>
</dbReference>
<dbReference type="Gene3D" id="2.70.50.70">
    <property type="match status" value="1"/>
</dbReference>
<sequence length="373" mass="40078">MNLVIRSLAAAVALAALVNGHMEMTDPPPLGSTFNPNTDEAFKDYNMRSPMNITGNDFPCRKHHEFMGTPRGKPVASWIPGQSYSMTIAGSADHKGGSCQASVSLDRGKSFKVIQSYIGNCPPPGESKYDFTLPSDVPSGEMLFAWSWLNNMGNREMYMNCAVIDVKAGGKKRAAPSVPLAERPDMFVANVGNGVCTYEGTDVEFPEPGPDTKMTSDKPAPPGNGGCNIFGGPSGGSAPKKPTPPENPTPQGPATPQKPTAPRKPTTPQNPTTPDKPTTPQKPTTPDKPTTPQRPYPPPKPSRPQQPTRPQVPDDFPSGNPNSGSDDGDDGSWDPERWGGDDGDDGSWDPSRWGGGNWNPKKWGSQNWERRRA</sequence>
<reference evidence="3 4" key="1">
    <citation type="journal article" date="2016" name="Sci. Rep.">
        <title>Insights into Adaptations to a Near-Obligate Nematode Endoparasitic Lifestyle from the Finished Genome of Drechmeria coniospora.</title>
        <authorList>
            <person name="Zhang L."/>
            <person name="Zhou Z."/>
            <person name="Guo Q."/>
            <person name="Fokkens L."/>
            <person name="Miskei M."/>
            <person name="Pocsi I."/>
            <person name="Zhang W."/>
            <person name="Chen M."/>
            <person name="Wang L."/>
            <person name="Sun Y."/>
            <person name="Donzelli B.G."/>
            <person name="Gibson D.M."/>
            <person name="Nelson D.R."/>
            <person name="Luo J.G."/>
            <person name="Rep M."/>
            <person name="Liu H."/>
            <person name="Yang S."/>
            <person name="Wang J."/>
            <person name="Krasnoff S.B."/>
            <person name="Xu Y."/>
            <person name="Molnar I."/>
            <person name="Lin M."/>
        </authorList>
    </citation>
    <scope>NUCLEOTIDE SEQUENCE [LARGE SCALE GENOMIC DNA]</scope>
    <source>
        <strain evidence="3 4">ARSEF 6962</strain>
    </source>
</reference>
<feature type="compositionally biased region" description="Low complexity" evidence="1">
    <location>
        <begin position="263"/>
        <end position="291"/>
    </location>
</feature>
<gene>
    <name evidence="3" type="ORF">DCS_02414</name>
</gene>
<name>A0A151GW65_DRECN</name>
<protein>
    <submittedName>
        <fullName evidence="3">Extracellular protein</fullName>
    </submittedName>
</protein>
<feature type="region of interest" description="Disordered" evidence="1">
    <location>
        <begin position="199"/>
        <end position="373"/>
    </location>
</feature>
<evidence type="ECO:0000313" key="4">
    <source>
        <dbReference type="Proteomes" id="UP000076580"/>
    </source>
</evidence>
<evidence type="ECO:0000256" key="1">
    <source>
        <dbReference type="SAM" id="MobiDB-lite"/>
    </source>
</evidence>
<feature type="chain" id="PRO_5007580986" evidence="2">
    <location>
        <begin position="21"/>
        <end position="373"/>
    </location>
</feature>
<dbReference type="GeneID" id="63715057"/>
<dbReference type="Proteomes" id="UP000076580">
    <property type="component" value="Chromosome 01"/>
</dbReference>
<evidence type="ECO:0000256" key="2">
    <source>
        <dbReference type="SAM" id="SignalP"/>
    </source>
</evidence>
<feature type="compositionally biased region" description="Low complexity" evidence="1">
    <location>
        <begin position="305"/>
        <end position="325"/>
    </location>
</feature>
<feature type="signal peptide" evidence="2">
    <location>
        <begin position="1"/>
        <end position="20"/>
    </location>
</feature>
<organism evidence="3 4">
    <name type="scientific">Drechmeria coniospora</name>
    <name type="common">Nematophagous fungus</name>
    <name type="synonym">Meria coniospora</name>
    <dbReference type="NCBI Taxonomy" id="98403"/>
    <lineage>
        <taxon>Eukaryota</taxon>
        <taxon>Fungi</taxon>
        <taxon>Dikarya</taxon>
        <taxon>Ascomycota</taxon>
        <taxon>Pezizomycotina</taxon>
        <taxon>Sordariomycetes</taxon>
        <taxon>Hypocreomycetidae</taxon>
        <taxon>Hypocreales</taxon>
        <taxon>Ophiocordycipitaceae</taxon>
        <taxon>Drechmeria</taxon>
    </lineage>
</organism>
<feature type="compositionally biased region" description="Low complexity" evidence="1">
    <location>
        <begin position="348"/>
        <end position="364"/>
    </location>
</feature>
<dbReference type="PANTHER" id="PTHR36182:SF1">
    <property type="entry name" value="PROTEIN, PUTATIVE (AFU_ORTHOLOGUE AFUA_6G10930)-RELATED"/>
    <property type="match status" value="1"/>
</dbReference>
<proteinExistence type="predicted"/>
<keyword evidence="4" id="KW-1185">Reference proteome</keyword>
<evidence type="ECO:0000313" key="3">
    <source>
        <dbReference type="EMBL" id="KYK61272.1"/>
    </source>
</evidence>